<accession>A0A3E1NLT5</accession>
<dbReference type="OrthoDB" id="9773351at2"/>
<keyword evidence="2" id="KW-0269">Exonuclease</keyword>
<dbReference type="GO" id="GO:0004527">
    <property type="term" value="F:exonuclease activity"/>
    <property type="evidence" value="ECO:0007669"/>
    <property type="project" value="UniProtKB-KW"/>
</dbReference>
<keyword evidence="2" id="KW-0378">Hydrolase</keyword>
<dbReference type="InterPro" id="IPR036397">
    <property type="entry name" value="RNaseH_sf"/>
</dbReference>
<dbReference type="EMBL" id="QTJU01000002">
    <property type="protein sequence ID" value="RFM28862.1"/>
    <property type="molecule type" value="Genomic_DNA"/>
</dbReference>
<feature type="domain" description="Predicted 3'-5' exonuclease PolB-like" evidence="1">
    <location>
        <begin position="57"/>
        <end position="223"/>
    </location>
</feature>
<evidence type="ECO:0000313" key="3">
    <source>
        <dbReference type="Proteomes" id="UP000261284"/>
    </source>
</evidence>
<dbReference type="GO" id="GO:0003676">
    <property type="term" value="F:nucleic acid binding"/>
    <property type="evidence" value="ECO:0007669"/>
    <property type="project" value="InterPro"/>
</dbReference>
<keyword evidence="3" id="KW-1185">Reference proteome</keyword>
<dbReference type="Pfam" id="PF10108">
    <property type="entry name" value="DNA_pol_B_exo2"/>
    <property type="match status" value="1"/>
</dbReference>
<gene>
    <name evidence="2" type="ORF">DXN05_08815</name>
</gene>
<sequence length="236" mass="27642">MYNLLILDIETVPFVQRYEDLDAVWQQLWWDKISKTVPENTTPAEAWQLRAGILAEFGKVVCISTGYFYEDEQKAVCFKMKTLCGDNEKQLLEDFIAIAGKFYQRNRQFEFAGHNIREFDIPYLCRRMLINGVPLPPFLQIHGAKPWDIKMLDTLQWWRFGDFKNYISLHLLANVLNVPTSKTDMDGSMVQEVYYVDKDLKRIAEYCQRDIVVVANVILRFKNLPLLKDTQVTVVT</sequence>
<dbReference type="SUPFAM" id="SSF53098">
    <property type="entry name" value="Ribonuclease H-like"/>
    <property type="match status" value="1"/>
</dbReference>
<evidence type="ECO:0000259" key="1">
    <source>
        <dbReference type="Pfam" id="PF10108"/>
    </source>
</evidence>
<name>A0A3E1NLT5_9BACT</name>
<proteinExistence type="predicted"/>
<dbReference type="InterPro" id="IPR019288">
    <property type="entry name" value="3'-5'_exonuclease_PolB-like"/>
</dbReference>
<organism evidence="2 3">
    <name type="scientific">Deminuibacter soli</name>
    <dbReference type="NCBI Taxonomy" id="2291815"/>
    <lineage>
        <taxon>Bacteria</taxon>
        <taxon>Pseudomonadati</taxon>
        <taxon>Bacteroidota</taxon>
        <taxon>Chitinophagia</taxon>
        <taxon>Chitinophagales</taxon>
        <taxon>Chitinophagaceae</taxon>
        <taxon>Deminuibacter</taxon>
    </lineage>
</organism>
<dbReference type="InterPro" id="IPR012337">
    <property type="entry name" value="RNaseH-like_sf"/>
</dbReference>
<dbReference type="AlphaFoldDB" id="A0A3E1NLT5"/>
<dbReference type="RefSeq" id="WP_116847149.1">
    <property type="nucleotide sequence ID" value="NZ_QTJU01000002.1"/>
</dbReference>
<comment type="caution">
    <text evidence="2">The sequence shown here is derived from an EMBL/GenBank/DDBJ whole genome shotgun (WGS) entry which is preliminary data.</text>
</comment>
<reference evidence="2 3" key="1">
    <citation type="submission" date="2018-08" db="EMBL/GenBank/DDBJ databases">
        <title>Chitinophagaceae sp. K23C18032701, a novel bacterium isolated from forest soil.</title>
        <authorList>
            <person name="Wang C."/>
        </authorList>
    </citation>
    <scope>NUCLEOTIDE SEQUENCE [LARGE SCALE GENOMIC DNA]</scope>
    <source>
        <strain evidence="2 3">K23C18032701</strain>
    </source>
</reference>
<protein>
    <submittedName>
        <fullName evidence="2">3'-5' exonuclease</fullName>
    </submittedName>
</protein>
<dbReference type="Proteomes" id="UP000261284">
    <property type="component" value="Unassembled WGS sequence"/>
</dbReference>
<dbReference type="Gene3D" id="3.30.420.10">
    <property type="entry name" value="Ribonuclease H-like superfamily/Ribonuclease H"/>
    <property type="match status" value="1"/>
</dbReference>
<evidence type="ECO:0000313" key="2">
    <source>
        <dbReference type="EMBL" id="RFM28862.1"/>
    </source>
</evidence>
<keyword evidence="2" id="KW-0540">Nuclease</keyword>